<comment type="caution">
    <text evidence="2">The sequence shown here is derived from an EMBL/GenBank/DDBJ whole genome shotgun (WGS) entry which is preliminary data.</text>
</comment>
<dbReference type="Proteomes" id="UP000799441">
    <property type="component" value="Unassembled WGS sequence"/>
</dbReference>
<protein>
    <submittedName>
        <fullName evidence="2">Uncharacterized protein</fullName>
    </submittedName>
</protein>
<sequence>MSTARRATVQPIIIERRPDSTNQRSAIAPATPPSPKAVRFALESTSSRPLSPTESWSLYHFECHARTCRECYNPYDVYRKGHQLCTQGHALAQDVAIHVYYKEGDIYGQSDKLVRVELPHKYDQARSLLKGMDHYLNRRRTSPVISYDKAYPIQRRASPQRKEAKSDVVIEPGRSDRKDKRADVQKPKQKSKYRTIVIQDDNDDSESQRPAKRGDDDEQRGSLYRKDQERRRREAYRVEVREPDQKDSSQGRRRRQPEERRSAYYS</sequence>
<reference evidence="2" key="1">
    <citation type="journal article" date="2020" name="Stud. Mycol.">
        <title>101 Dothideomycetes genomes: a test case for predicting lifestyles and emergence of pathogens.</title>
        <authorList>
            <person name="Haridas S."/>
            <person name="Albert R."/>
            <person name="Binder M."/>
            <person name="Bloem J."/>
            <person name="Labutti K."/>
            <person name="Salamov A."/>
            <person name="Andreopoulos B."/>
            <person name="Baker S."/>
            <person name="Barry K."/>
            <person name="Bills G."/>
            <person name="Bluhm B."/>
            <person name="Cannon C."/>
            <person name="Castanera R."/>
            <person name="Culley D."/>
            <person name="Daum C."/>
            <person name="Ezra D."/>
            <person name="Gonzalez J."/>
            <person name="Henrissat B."/>
            <person name="Kuo A."/>
            <person name="Liang C."/>
            <person name="Lipzen A."/>
            <person name="Lutzoni F."/>
            <person name="Magnuson J."/>
            <person name="Mondo S."/>
            <person name="Nolan M."/>
            <person name="Ohm R."/>
            <person name="Pangilinan J."/>
            <person name="Park H.-J."/>
            <person name="Ramirez L."/>
            <person name="Alfaro M."/>
            <person name="Sun H."/>
            <person name="Tritt A."/>
            <person name="Yoshinaga Y."/>
            <person name="Zwiers L.-H."/>
            <person name="Turgeon B."/>
            <person name="Goodwin S."/>
            <person name="Spatafora J."/>
            <person name="Crous P."/>
            <person name="Grigoriev I."/>
        </authorList>
    </citation>
    <scope>NUCLEOTIDE SEQUENCE</scope>
    <source>
        <strain evidence="2">CBS 116435</strain>
    </source>
</reference>
<dbReference type="AlphaFoldDB" id="A0A9P4UJX5"/>
<keyword evidence="3" id="KW-1185">Reference proteome</keyword>
<feature type="compositionally biased region" description="Basic and acidic residues" evidence="1">
    <location>
        <begin position="224"/>
        <end position="266"/>
    </location>
</feature>
<feature type="compositionally biased region" description="Basic and acidic residues" evidence="1">
    <location>
        <begin position="160"/>
        <end position="186"/>
    </location>
</feature>
<proteinExistence type="predicted"/>
<accession>A0A9P4UJX5</accession>
<organism evidence="2 3">
    <name type="scientific">Polychaeton citri CBS 116435</name>
    <dbReference type="NCBI Taxonomy" id="1314669"/>
    <lineage>
        <taxon>Eukaryota</taxon>
        <taxon>Fungi</taxon>
        <taxon>Dikarya</taxon>
        <taxon>Ascomycota</taxon>
        <taxon>Pezizomycotina</taxon>
        <taxon>Dothideomycetes</taxon>
        <taxon>Dothideomycetidae</taxon>
        <taxon>Capnodiales</taxon>
        <taxon>Capnodiaceae</taxon>
        <taxon>Polychaeton</taxon>
    </lineage>
</organism>
<feature type="region of interest" description="Disordered" evidence="1">
    <location>
        <begin position="148"/>
        <end position="266"/>
    </location>
</feature>
<gene>
    <name evidence="2" type="ORF">K431DRAFT_234497</name>
</gene>
<dbReference type="OrthoDB" id="5387413at2759"/>
<evidence type="ECO:0000313" key="3">
    <source>
        <dbReference type="Proteomes" id="UP000799441"/>
    </source>
</evidence>
<dbReference type="EMBL" id="MU003860">
    <property type="protein sequence ID" value="KAF2716849.1"/>
    <property type="molecule type" value="Genomic_DNA"/>
</dbReference>
<feature type="compositionally biased region" description="Basic and acidic residues" evidence="1">
    <location>
        <begin position="206"/>
        <end position="215"/>
    </location>
</feature>
<evidence type="ECO:0000313" key="2">
    <source>
        <dbReference type="EMBL" id="KAF2716849.1"/>
    </source>
</evidence>
<name>A0A9P4UJX5_9PEZI</name>
<evidence type="ECO:0000256" key="1">
    <source>
        <dbReference type="SAM" id="MobiDB-lite"/>
    </source>
</evidence>